<keyword evidence="8" id="KW-1185">Reference proteome</keyword>
<dbReference type="GO" id="GO:0008483">
    <property type="term" value="F:transaminase activity"/>
    <property type="evidence" value="ECO:0007669"/>
    <property type="project" value="UniProtKB-KW"/>
</dbReference>
<evidence type="ECO:0000256" key="1">
    <source>
        <dbReference type="ARBA" id="ARBA00001933"/>
    </source>
</evidence>
<dbReference type="CDD" id="cd00609">
    <property type="entry name" value="AAT_like"/>
    <property type="match status" value="1"/>
</dbReference>
<evidence type="ECO:0000259" key="6">
    <source>
        <dbReference type="Pfam" id="PF00155"/>
    </source>
</evidence>
<dbReference type="RefSeq" id="WP_344704386.1">
    <property type="nucleotide sequence ID" value="NZ_BAABCK010000069.1"/>
</dbReference>
<gene>
    <name evidence="7" type="ORF">GCM10022378_21970</name>
</gene>
<evidence type="ECO:0000256" key="3">
    <source>
        <dbReference type="ARBA" id="ARBA00022898"/>
    </source>
</evidence>
<dbReference type="EC" id="4.4.1.13" evidence="2"/>
<dbReference type="Pfam" id="PF00155">
    <property type="entry name" value="Aminotran_1_2"/>
    <property type="match status" value="1"/>
</dbReference>
<keyword evidence="3" id="KW-0663">Pyridoxal phosphate</keyword>
<accession>A0ABP7F846</accession>
<dbReference type="Gene3D" id="3.90.1150.10">
    <property type="entry name" value="Aspartate Aminotransferase, domain 1"/>
    <property type="match status" value="1"/>
</dbReference>
<protein>
    <recommendedName>
        <fullName evidence="2">cysteine-S-conjugate beta-lyase</fullName>
        <ecNumber evidence="2">4.4.1.13</ecNumber>
    </recommendedName>
</protein>
<evidence type="ECO:0000256" key="5">
    <source>
        <dbReference type="ARBA" id="ARBA00037974"/>
    </source>
</evidence>
<organism evidence="7 8">
    <name type="scientific">Salinicoccus jeotgali</name>
    <dbReference type="NCBI Taxonomy" id="381634"/>
    <lineage>
        <taxon>Bacteria</taxon>
        <taxon>Bacillati</taxon>
        <taxon>Bacillota</taxon>
        <taxon>Bacilli</taxon>
        <taxon>Bacillales</taxon>
        <taxon>Staphylococcaceae</taxon>
        <taxon>Salinicoccus</taxon>
    </lineage>
</organism>
<evidence type="ECO:0000256" key="2">
    <source>
        <dbReference type="ARBA" id="ARBA00012224"/>
    </source>
</evidence>
<dbReference type="InterPro" id="IPR015422">
    <property type="entry name" value="PyrdxlP-dep_Trfase_small"/>
</dbReference>
<proteinExistence type="inferred from homology"/>
<dbReference type="PANTHER" id="PTHR43525:SF1">
    <property type="entry name" value="PROTEIN MALY"/>
    <property type="match status" value="1"/>
</dbReference>
<dbReference type="EMBL" id="BAABCK010000069">
    <property type="protein sequence ID" value="GAA3733302.1"/>
    <property type="molecule type" value="Genomic_DNA"/>
</dbReference>
<dbReference type="SUPFAM" id="SSF53383">
    <property type="entry name" value="PLP-dependent transferases"/>
    <property type="match status" value="1"/>
</dbReference>
<comment type="cofactor">
    <cofactor evidence="1">
        <name>pyridoxal 5'-phosphate</name>
        <dbReference type="ChEBI" id="CHEBI:597326"/>
    </cofactor>
</comment>
<dbReference type="InterPro" id="IPR015421">
    <property type="entry name" value="PyrdxlP-dep_Trfase_major"/>
</dbReference>
<comment type="similarity">
    <text evidence="5">Belongs to the class-II pyridoxal-phosphate-dependent aminotransferase family. MalY/PatB cystathionine beta-lyase subfamily.</text>
</comment>
<dbReference type="Proteomes" id="UP001500920">
    <property type="component" value="Unassembled WGS sequence"/>
</dbReference>
<evidence type="ECO:0000313" key="7">
    <source>
        <dbReference type="EMBL" id="GAA3733302.1"/>
    </source>
</evidence>
<dbReference type="InterPro" id="IPR004839">
    <property type="entry name" value="Aminotransferase_I/II_large"/>
</dbReference>
<reference evidence="8" key="1">
    <citation type="journal article" date="2019" name="Int. J. Syst. Evol. Microbiol.">
        <title>The Global Catalogue of Microorganisms (GCM) 10K type strain sequencing project: providing services to taxonomists for standard genome sequencing and annotation.</title>
        <authorList>
            <consortium name="The Broad Institute Genomics Platform"/>
            <consortium name="The Broad Institute Genome Sequencing Center for Infectious Disease"/>
            <person name="Wu L."/>
            <person name="Ma J."/>
        </authorList>
    </citation>
    <scope>NUCLEOTIDE SEQUENCE [LARGE SCALE GENOMIC DNA]</scope>
    <source>
        <strain evidence="8">JCM 16981</strain>
    </source>
</reference>
<name>A0ABP7F846_9STAP</name>
<evidence type="ECO:0000256" key="4">
    <source>
        <dbReference type="ARBA" id="ARBA00023239"/>
    </source>
</evidence>
<feature type="domain" description="Aminotransferase class I/classII large" evidence="6">
    <location>
        <begin position="40"/>
        <end position="376"/>
    </location>
</feature>
<sequence length="407" mass="47160">MQFNFNKITTRKDTNSVQYEGTEPIFGTQCLEPFWIADMDIETPEAIRDAMKKRLDNGIFGYTIWQNKEFYEPIKHWWQTRYNISLDDSDIHYSPTVLFTIGETMRQVSSEEDGIIITTPSYNIFPNLIESNHRKIVESPLIYDKRSKEYFLDVDHFTSLCRNENVTMYIHCNPHNPTGKVWSKDELETIKNICEANNVYLVSDEIHMDFVRPKEDFVSVIDLSEESDKILAATCLGKSFNLASIPHSYFITKDKKLAQVITETAKEVYQVSNVSSLALAAIEAAYTECNEWIDQLNDHIQGNFEYINDYINEHLSDCLSFDIPKATYLGWISFEKSGFDTDVVHKAFIDIGGIAVSPSKLFLNHENNHFRFNAASNRIRIEDGMRRIKDTFDYLYDTQNCKSGTYI</sequence>
<dbReference type="Gene3D" id="3.40.640.10">
    <property type="entry name" value="Type I PLP-dependent aspartate aminotransferase-like (Major domain)"/>
    <property type="match status" value="1"/>
</dbReference>
<dbReference type="InterPro" id="IPR015424">
    <property type="entry name" value="PyrdxlP-dep_Trfase"/>
</dbReference>
<dbReference type="PANTHER" id="PTHR43525">
    <property type="entry name" value="PROTEIN MALY"/>
    <property type="match status" value="1"/>
</dbReference>
<keyword evidence="7" id="KW-0808">Transferase</keyword>
<evidence type="ECO:0000313" key="8">
    <source>
        <dbReference type="Proteomes" id="UP001500920"/>
    </source>
</evidence>
<dbReference type="InterPro" id="IPR051798">
    <property type="entry name" value="Class-II_PLP-Dep_Aminotrans"/>
</dbReference>
<comment type="caution">
    <text evidence="7">The sequence shown here is derived from an EMBL/GenBank/DDBJ whole genome shotgun (WGS) entry which is preliminary data.</text>
</comment>
<keyword evidence="7" id="KW-0032">Aminotransferase</keyword>
<keyword evidence="4" id="KW-0456">Lyase</keyword>